<dbReference type="RefSeq" id="WP_145268542.1">
    <property type="nucleotide sequence ID" value="NZ_CP036426.1"/>
</dbReference>
<feature type="chain" id="PRO_5022049917" evidence="2">
    <location>
        <begin position="27"/>
        <end position="458"/>
    </location>
</feature>
<feature type="compositionally biased region" description="Low complexity" evidence="1">
    <location>
        <begin position="72"/>
        <end position="88"/>
    </location>
</feature>
<dbReference type="Proteomes" id="UP000317835">
    <property type="component" value="Chromosome"/>
</dbReference>
<feature type="region of interest" description="Disordered" evidence="1">
    <location>
        <begin position="21"/>
        <end position="109"/>
    </location>
</feature>
<accession>A0A518GZG5</accession>
<reference evidence="3 4" key="1">
    <citation type="submission" date="2019-02" db="EMBL/GenBank/DDBJ databases">
        <title>Deep-cultivation of Planctomycetes and their phenomic and genomic characterization uncovers novel biology.</title>
        <authorList>
            <person name="Wiegand S."/>
            <person name="Jogler M."/>
            <person name="Boedeker C."/>
            <person name="Pinto D."/>
            <person name="Vollmers J."/>
            <person name="Rivas-Marin E."/>
            <person name="Kohn T."/>
            <person name="Peeters S.H."/>
            <person name="Heuer A."/>
            <person name="Rast P."/>
            <person name="Oberbeckmann S."/>
            <person name="Bunk B."/>
            <person name="Jeske O."/>
            <person name="Meyerdierks A."/>
            <person name="Storesund J.E."/>
            <person name="Kallscheuer N."/>
            <person name="Luecker S."/>
            <person name="Lage O.M."/>
            <person name="Pohl T."/>
            <person name="Merkel B.J."/>
            <person name="Hornburger P."/>
            <person name="Mueller R.-W."/>
            <person name="Bruemmer F."/>
            <person name="Labrenz M."/>
            <person name="Spormann A.M."/>
            <person name="Op den Camp H."/>
            <person name="Overmann J."/>
            <person name="Amann R."/>
            <person name="Jetten M.S.M."/>
            <person name="Mascher T."/>
            <person name="Medema M.H."/>
            <person name="Devos D.P."/>
            <person name="Kaster A.-K."/>
            <person name="Ovreas L."/>
            <person name="Rohde M."/>
            <person name="Galperin M.Y."/>
            <person name="Jogler C."/>
        </authorList>
    </citation>
    <scope>NUCLEOTIDE SEQUENCE [LARGE SCALE GENOMIC DNA]</scope>
    <source>
        <strain evidence="3 4">ElP</strain>
    </source>
</reference>
<protein>
    <submittedName>
        <fullName evidence="3">Uncharacterized protein</fullName>
    </submittedName>
</protein>
<feature type="signal peptide" evidence="2">
    <location>
        <begin position="1"/>
        <end position="26"/>
    </location>
</feature>
<evidence type="ECO:0000313" key="3">
    <source>
        <dbReference type="EMBL" id="QDV33988.1"/>
    </source>
</evidence>
<dbReference type="KEGG" id="tpla:ElP_18690"/>
<organism evidence="3 4">
    <name type="scientific">Tautonia plasticadhaerens</name>
    <dbReference type="NCBI Taxonomy" id="2527974"/>
    <lineage>
        <taxon>Bacteria</taxon>
        <taxon>Pseudomonadati</taxon>
        <taxon>Planctomycetota</taxon>
        <taxon>Planctomycetia</taxon>
        <taxon>Isosphaerales</taxon>
        <taxon>Isosphaeraceae</taxon>
        <taxon>Tautonia</taxon>
    </lineage>
</organism>
<evidence type="ECO:0000313" key="4">
    <source>
        <dbReference type="Proteomes" id="UP000317835"/>
    </source>
</evidence>
<feature type="compositionally biased region" description="Pro residues" evidence="1">
    <location>
        <begin position="47"/>
        <end position="58"/>
    </location>
</feature>
<dbReference type="OrthoDB" id="263621at2"/>
<dbReference type="EMBL" id="CP036426">
    <property type="protein sequence ID" value="QDV33988.1"/>
    <property type="molecule type" value="Genomic_DNA"/>
</dbReference>
<keyword evidence="2" id="KW-0732">Signal</keyword>
<sequence length="458" mass="48105" precursor="true">MRGRRIPIALLVAVASVAGSTGPARAQVPAGKSGTPQFPGLGGAPGLPGPYGPTPTGPGIPGAAIPVPPTLPGGSLPGAGTATAGGPSMADLAGPVPGPATGFDASSPPAGAPVFSPELFAATGGDEFAIADVGGYIDGAIPRSRIRAQYDTAYGMNDPSRAEFFYAACGCLRLFGNDFSAKGPTQGLPNLLRNANGSLQVYPRSAFTRQPDGSLALPAGTRLLNAGLEPNIDFQEFTPYVEYAATPRFSAFLDTPIRWINGTLIDNAGGFSDMRVGFKYAFVAEPDRFLTFQTKFYLPTGDPERGLGTGHPSIEPGLLYFRALSDRTFLFGEVRDWIPIQASEVGGNVLRYGLGASHNLIQTSRIRIAPVVEFVGWTVLSGESLQASPAGGLTMRGAAGDTIINGKYGVRIGLGDYRQVGGASLLNDRHNVYIGYGNSYTGNHWYEDILRVEYQFYF</sequence>
<proteinExistence type="predicted"/>
<dbReference type="AlphaFoldDB" id="A0A518GZG5"/>
<evidence type="ECO:0000256" key="2">
    <source>
        <dbReference type="SAM" id="SignalP"/>
    </source>
</evidence>
<name>A0A518GZG5_9BACT</name>
<gene>
    <name evidence="3" type="ORF">ElP_18690</name>
</gene>
<keyword evidence="4" id="KW-1185">Reference proteome</keyword>
<evidence type="ECO:0000256" key="1">
    <source>
        <dbReference type="SAM" id="MobiDB-lite"/>
    </source>
</evidence>